<dbReference type="AlphaFoldDB" id="A0A427XDP6"/>
<organism evidence="3 4">
    <name type="scientific">Apiotrichum porosum</name>
    <dbReference type="NCBI Taxonomy" id="105984"/>
    <lineage>
        <taxon>Eukaryota</taxon>
        <taxon>Fungi</taxon>
        <taxon>Dikarya</taxon>
        <taxon>Basidiomycota</taxon>
        <taxon>Agaricomycotina</taxon>
        <taxon>Tremellomycetes</taxon>
        <taxon>Trichosporonales</taxon>
        <taxon>Trichosporonaceae</taxon>
        <taxon>Apiotrichum</taxon>
    </lineage>
</organism>
<name>A0A427XDP6_9TREE</name>
<dbReference type="PANTHER" id="PTHR12203:SF118">
    <property type="entry name" value="BETA-1,2-XYLOSYLTRANSFERASE 1"/>
    <property type="match status" value="1"/>
</dbReference>
<feature type="region of interest" description="Disordered" evidence="1">
    <location>
        <begin position="306"/>
        <end position="333"/>
    </location>
</feature>
<reference evidence="3 4" key="1">
    <citation type="submission" date="2018-11" db="EMBL/GenBank/DDBJ databases">
        <title>Genome sequence of Apiotrichum porosum DSM 27194.</title>
        <authorList>
            <person name="Aliyu H."/>
            <person name="Gorte O."/>
            <person name="Ochsenreither K."/>
        </authorList>
    </citation>
    <scope>NUCLEOTIDE SEQUENCE [LARGE SCALE GENOMIC DNA]</scope>
    <source>
        <strain evidence="3 4">DSM 27194</strain>
    </source>
</reference>
<dbReference type="RefSeq" id="XP_028472188.1">
    <property type="nucleotide sequence ID" value="XM_028619319.1"/>
</dbReference>
<evidence type="ECO:0000256" key="1">
    <source>
        <dbReference type="SAM" id="MobiDB-lite"/>
    </source>
</evidence>
<keyword evidence="4" id="KW-1185">Reference proteome</keyword>
<comment type="caution">
    <text evidence="3">The sequence shown here is derived from an EMBL/GenBank/DDBJ whole genome shotgun (WGS) entry which is preliminary data.</text>
</comment>
<dbReference type="Pfam" id="PF05686">
    <property type="entry name" value="Glyco_transf_90"/>
    <property type="match status" value="1"/>
</dbReference>
<dbReference type="OrthoDB" id="541052at2759"/>
<dbReference type="STRING" id="105984.A0A427XDP6"/>
<accession>A0A427XDP6</accession>
<gene>
    <name evidence="3" type="primary">CAP3_1</name>
    <name evidence="3" type="ORF">EHS24_003664</name>
</gene>
<evidence type="ECO:0000313" key="4">
    <source>
        <dbReference type="Proteomes" id="UP000279236"/>
    </source>
</evidence>
<protein>
    <submittedName>
        <fullName evidence="3">Glycosyltransferase 90 protein</fullName>
    </submittedName>
</protein>
<sequence length="658" mass="74900">MSPLAFPHRRLRTRTAITLGIGLFLFYLVTAQGPSGSLQSSRQALNQKLGGPTLLGFLHDHDKPKQVNFEALNDLIYFAGEEKAAHGGALDTAASAATTKPVKIELPPHTYLENGLLIPNPEGQHPVYDLIKRSRAEWERKLETASRTLQDAVDEYQRRYGRAPPAGFDRWWRWARKNNVRLPDEYDQIHKDLEPFWAIGPSELRQLLQAGSDKSGMFTIKCTKGDGAEDGCSYTLQEKGLNQEGSNIGHMRAKDQLDLIAEIQHELEDVEAVFYSHDVPWQFLGNDYRSALVDSAQEGEYFNDDEHELDRSGGRGWESGCSPSKPLRKNYPDRPENLDELWGANERSFVWDHQATMDPCTHPNLVHLIGYLSGHNKGPVISHELLPTMAMSKTMFHSDILSVNSEGWTDDSGNDPAWEDKTEEAMMWRGRTTGILFKDANPWNISQRINLVEHAARQDGSIPVLRSAKLGKPVGEPVEQEYSKLNERYMDIAFVDHAIQCDPNVCETLQDEYHFAGRLDWNQANKYKYMIDLDGNGWSARFKRLMNTNSLILKSTIFPEWYSDRIQPWVHYVPLKADLTDMYDIMTFFRGSDEPGADGQPQPAHDGLARQIAIAGKHWSHNYWRKQDMASYQFRLLLELARLMAPNRSKASYESPRA</sequence>
<evidence type="ECO:0000259" key="2">
    <source>
        <dbReference type="SMART" id="SM00672"/>
    </source>
</evidence>
<proteinExistence type="predicted"/>
<dbReference type="InterPro" id="IPR051091">
    <property type="entry name" value="O-Glucosyltr/Glycosyltrsf_90"/>
</dbReference>
<dbReference type="GO" id="GO:0016740">
    <property type="term" value="F:transferase activity"/>
    <property type="evidence" value="ECO:0007669"/>
    <property type="project" value="UniProtKB-KW"/>
</dbReference>
<dbReference type="EMBL" id="RSCE01000018">
    <property type="protein sequence ID" value="RSH77041.1"/>
    <property type="molecule type" value="Genomic_DNA"/>
</dbReference>
<dbReference type="Proteomes" id="UP000279236">
    <property type="component" value="Unassembled WGS sequence"/>
</dbReference>
<dbReference type="SMART" id="SM00672">
    <property type="entry name" value="CAP10"/>
    <property type="match status" value="1"/>
</dbReference>
<keyword evidence="3" id="KW-0808">Transferase</keyword>
<dbReference type="PANTHER" id="PTHR12203">
    <property type="entry name" value="KDEL LYS-ASP-GLU-LEU CONTAINING - RELATED"/>
    <property type="match status" value="1"/>
</dbReference>
<feature type="domain" description="Glycosyl transferase CAP10" evidence="2">
    <location>
        <begin position="368"/>
        <end position="650"/>
    </location>
</feature>
<dbReference type="GeneID" id="39588207"/>
<dbReference type="InterPro" id="IPR006598">
    <property type="entry name" value="CAP10"/>
</dbReference>
<evidence type="ECO:0000313" key="3">
    <source>
        <dbReference type="EMBL" id="RSH77041.1"/>
    </source>
</evidence>